<protein>
    <submittedName>
        <fullName evidence="1">DNA alkylation repair protein</fullName>
    </submittedName>
</protein>
<dbReference type="Gene3D" id="1.20.1660.10">
    <property type="entry name" value="Hypothetical protein (EF3068)"/>
    <property type="match status" value="1"/>
</dbReference>
<accession>A0ABS9K5C4</accession>
<keyword evidence="2" id="KW-1185">Reference proteome</keyword>
<dbReference type="PANTHER" id="PTHR34070">
    <property type="entry name" value="ARMADILLO-TYPE FOLD"/>
    <property type="match status" value="1"/>
</dbReference>
<dbReference type="EMBL" id="JAKLTN010000002">
    <property type="protein sequence ID" value="MCG2578285.1"/>
    <property type="molecule type" value="Genomic_DNA"/>
</dbReference>
<dbReference type="PANTHER" id="PTHR34070:SF1">
    <property type="entry name" value="DNA ALKYLATION REPAIR PROTEIN"/>
    <property type="match status" value="1"/>
</dbReference>
<dbReference type="Pfam" id="PF08713">
    <property type="entry name" value="DNA_alkylation"/>
    <property type="match status" value="1"/>
</dbReference>
<comment type="caution">
    <text evidence="1">The sequence shown here is derived from an EMBL/GenBank/DDBJ whole genome shotgun (WGS) entry which is preliminary data.</text>
</comment>
<proteinExistence type="predicted"/>
<evidence type="ECO:0000313" key="2">
    <source>
        <dbReference type="Proteomes" id="UP001165384"/>
    </source>
</evidence>
<dbReference type="RefSeq" id="WP_275711619.1">
    <property type="nucleotide sequence ID" value="NZ_JAKLTN010000002.1"/>
</dbReference>
<name>A0ABS9K5C4_9RHOO</name>
<sequence length="233" mass="25447">MAPAAPSVDWPTQVRRALQALADPQRAPAMQAYMRGQFVFCGIPTPVRRQAVAALVRPRQTASELLAHARALWAMPERECQYVAVDLLARQHRALGMADIPAIIDLVQAKSWWDSVDGLAGVVGDVVLAARLADPAAQQAMDAALRHDNLWVRRIALLHQLGWRGATDCERLFGYALAQAGEADFFIRKAIGWALRDFARTEPQAVVDFLNGAGRGLSALSRREAGKHLSGVL</sequence>
<reference evidence="1" key="1">
    <citation type="submission" date="2022-01" db="EMBL/GenBank/DDBJ databases">
        <authorList>
            <person name="Jo J.-H."/>
            <person name="Im W.-T."/>
        </authorList>
    </citation>
    <scope>NUCLEOTIDE SEQUENCE</scope>
    <source>
        <strain evidence="1">XY25</strain>
    </source>
</reference>
<dbReference type="SUPFAM" id="SSF48371">
    <property type="entry name" value="ARM repeat"/>
    <property type="match status" value="1"/>
</dbReference>
<gene>
    <name evidence="1" type="ORF">LZ012_14920</name>
</gene>
<evidence type="ECO:0000313" key="1">
    <source>
        <dbReference type="EMBL" id="MCG2578285.1"/>
    </source>
</evidence>
<dbReference type="InterPro" id="IPR014825">
    <property type="entry name" value="DNA_alkylation"/>
</dbReference>
<dbReference type="CDD" id="cd07064">
    <property type="entry name" value="AlkD_like_1"/>
    <property type="match status" value="1"/>
</dbReference>
<dbReference type="InterPro" id="IPR016024">
    <property type="entry name" value="ARM-type_fold"/>
</dbReference>
<organism evidence="1 2">
    <name type="scientific">Dechloromonas hankyongensis</name>
    <dbReference type="NCBI Taxonomy" id="2908002"/>
    <lineage>
        <taxon>Bacteria</taxon>
        <taxon>Pseudomonadati</taxon>
        <taxon>Pseudomonadota</taxon>
        <taxon>Betaproteobacteria</taxon>
        <taxon>Rhodocyclales</taxon>
        <taxon>Azonexaceae</taxon>
        <taxon>Dechloromonas</taxon>
    </lineage>
</organism>
<dbReference type="Proteomes" id="UP001165384">
    <property type="component" value="Unassembled WGS sequence"/>
</dbReference>
<dbReference type="Gene3D" id="1.25.40.290">
    <property type="entry name" value="ARM repeat domains"/>
    <property type="match status" value="1"/>
</dbReference>